<keyword evidence="11" id="KW-1133">Transmembrane helix</keyword>
<keyword evidence="11" id="KW-0812">Transmembrane</keyword>
<dbReference type="GO" id="GO:0015031">
    <property type="term" value="P:protein transport"/>
    <property type="evidence" value="ECO:0007669"/>
    <property type="project" value="UniProtKB-KW"/>
</dbReference>
<comment type="similarity">
    <text evidence="2">Belongs to the COG4 family.</text>
</comment>
<gene>
    <name evidence="13" type="primary">COG4</name>
    <name evidence="13" type="ORF">FJT64_027230</name>
</gene>
<evidence type="ECO:0000256" key="2">
    <source>
        <dbReference type="ARBA" id="ARBA00009215"/>
    </source>
</evidence>
<dbReference type="SMART" id="SM00762">
    <property type="entry name" value="Cog4"/>
    <property type="match status" value="1"/>
</dbReference>
<evidence type="ECO:0000256" key="10">
    <source>
        <dbReference type="SAM" id="MobiDB-lite"/>
    </source>
</evidence>
<keyword evidence="5" id="KW-0653">Protein transport</keyword>
<evidence type="ECO:0000256" key="9">
    <source>
        <dbReference type="SAM" id="Coils"/>
    </source>
</evidence>
<evidence type="ECO:0000256" key="6">
    <source>
        <dbReference type="ARBA" id="ARBA00023034"/>
    </source>
</evidence>
<dbReference type="EMBL" id="VIIS01001275">
    <property type="protein sequence ID" value="KAF0300277.1"/>
    <property type="molecule type" value="Genomic_DNA"/>
</dbReference>
<dbReference type="OrthoDB" id="47059at2759"/>
<dbReference type="GO" id="GO:0006890">
    <property type="term" value="P:retrograde vesicle-mediated transport, Golgi to endoplasmic reticulum"/>
    <property type="evidence" value="ECO:0007669"/>
    <property type="project" value="TreeGrafter"/>
</dbReference>
<dbReference type="Gene3D" id="1.20.58.1970">
    <property type="match status" value="1"/>
</dbReference>
<organism evidence="13 14">
    <name type="scientific">Amphibalanus amphitrite</name>
    <name type="common">Striped barnacle</name>
    <name type="synonym">Balanus amphitrite</name>
    <dbReference type="NCBI Taxonomy" id="1232801"/>
    <lineage>
        <taxon>Eukaryota</taxon>
        <taxon>Metazoa</taxon>
        <taxon>Ecdysozoa</taxon>
        <taxon>Arthropoda</taxon>
        <taxon>Crustacea</taxon>
        <taxon>Multicrustacea</taxon>
        <taxon>Cirripedia</taxon>
        <taxon>Thoracica</taxon>
        <taxon>Thoracicalcarea</taxon>
        <taxon>Balanomorpha</taxon>
        <taxon>Balanoidea</taxon>
        <taxon>Balanidae</taxon>
        <taxon>Amphibalaninae</taxon>
        <taxon>Amphibalanus</taxon>
    </lineage>
</organism>
<protein>
    <recommendedName>
        <fullName evidence="3">Conserved oligomeric Golgi complex subunit 4</fullName>
    </recommendedName>
    <alternativeName>
        <fullName evidence="8">Component of oligomeric Golgi complex 4</fullName>
    </alternativeName>
</protein>
<feature type="transmembrane region" description="Helical" evidence="11">
    <location>
        <begin position="14"/>
        <end position="34"/>
    </location>
</feature>
<dbReference type="GO" id="GO:0000139">
    <property type="term" value="C:Golgi membrane"/>
    <property type="evidence" value="ECO:0007669"/>
    <property type="project" value="UniProtKB-SubCell"/>
</dbReference>
<keyword evidence="6" id="KW-0333">Golgi apparatus</keyword>
<evidence type="ECO:0000256" key="5">
    <source>
        <dbReference type="ARBA" id="ARBA00022927"/>
    </source>
</evidence>
<feature type="coiled-coil region" evidence="9">
    <location>
        <begin position="204"/>
        <end position="231"/>
    </location>
</feature>
<comment type="caution">
    <text evidence="13">The sequence shown here is derived from an EMBL/GenBank/DDBJ whole genome shotgun (WGS) entry which is preliminary data.</text>
</comment>
<evidence type="ECO:0000256" key="1">
    <source>
        <dbReference type="ARBA" id="ARBA00004395"/>
    </source>
</evidence>
<dbReference type="InterPro" id="IPR048682">
    <property type="entry name" value="COG4"/>
</dbReference>
<evidence type="ECO:0000256" key="3">
    <source>
        <dbReference type="ARBA" id="ARBA00020975"/>
    </source>
</evidence>
<feature type="domain" description="COG4 transport protein middle alpha-helical bundle" evidence="12">
    <location>
        <begin position="289"/>
        <end position="604"/>
    </location>
</feature>
<reference evidence="13 14" key="1">
    <citation type="submission" date="2019-07" db="EMBL/GenBank/DDBJ databases">
        <title>Draft genome assembly of a fouling barnacle, Amphibalanus amphitrite (Darwin, 1854): The first reference genome for Thecostraca.</title>
        <authorList>
            <person name="Kim W."/>
        </authorList>
    </citation>
    <scope>NUCLEOTIDE SEQUENCE [LARGE SCALE GENOMIC DNA]</scope>
    <source>
        <strain evidence="13">SNU_AA5</strain>
        <tissue evidence="13">Soma without cirri and trophi</tissue>
    </source>
</reference>
<evidence type="ECO:0000313" key="13">
    <source>
        <dbReference type="EMBL" id="KAF0300277.1"/>
    </source>
</evidence>
<dbReference type="Pfam" id="PF20663">
    <property type="entry name" value="COG4_N"/>
    <property type="match status" value="1"/>
</dbReference>
<accession>A0A6A4VWA4</accession>
<dbReference type="AlphaFoldDB" id="A0A6A4VWA4"/>
<evidence type="ECO:0000313" key="14">
    <source>
        <dbReference type="Proteomes" id="UP000440578"/>
    </source>
</evidence>
<dbReference type="GO" id="GO:0007030">
    <property type="term" value="P:Golgi organization"/>
    <property type="evidence" value="ECO:0007669"/>
    <property type="project" value="TreeGrafter"/>
</dbReference>
<keyword evidence="7 11" id="KW-0472">Membrane</keyword>
<evidence type="ECO:0000259" key="12">
    <source>
        <dbReference type="SMART" id="SM00762"/>
    </source>
</evidence>
<dbReference type="Proteomes" id="UP000440578">
    <property type="component" value="Unassembled WGS sequence"/>
</dbReference>
<dbReference type="InterPro" id="IPR048684">
    <property type="entry name" value="COG4_C"/>
</dbReference>
<keyword evidence="9" id="KW-0175">Coiled coil</keyword>
<dbReference type="InterPro" id="IPR013167">
    <property type="entry name" value="COG4_M"/>
</dbReference>
<dbReference type="PANTHER" id="PTHR24016:SF0">
    <property type="entry name" value="CONSERVED OLIGOMERIC GOLGI COMPLEX SUBUNIT 4"/>
    <property type="match status" value="1"/>
</dbReference>
<dbReference type="GO" id="GO:0017119">
    <property type="term" value="C:Golgi transport complex"/>
    <property type="evidence" value="ECO:0007669"/>
    <property type="project" value="TreeGrafter"/>
</dbReference>
<dbReference type="Pfam" id="PF20662">
    <property type="entry name" value="COG4_C"/>
    <property type="match status" value="1"/>
</dbReference>
<comment type="subcellular location">
    <subcellularLocation>
        <location evidence="1">Golgi apparatus membrane</location>
        <topology evidence="1">Peripheral membrane protein</topology>
    </subcellularLocation>
</comment>
<keyword evidence="14" id="KW-1185">Reference proteome</keyword>
<dbReference type="InterPro" id="IPR048680">
    <property type="entry name" value="COG4_N"/>
</dbReference>
<keyword evidence="4" id="KW-0813">Transport</keyword>
<sequence length="818" mass="89619">MLAWTAPEPPDTAVASWLCALVMAITMVIAKAALTPAEDRQDDGSTAVMRRTARDDGSSGISRVEGGPPSPDGGTGDASHTGAVNAVEQTIEGGADPIGDRMDTGQDIRRAQKDDGVLQKIRGWLSRGEQPKSAEMGEWKQVLNSRWAEERLESEMEALLDQRCHLGAKMAGLQKMAPSLQFVHADADQLSKMISFTTTLAIDVSAKVRQLDRAKTRVAAAQQRVNDLLDLKSCAEGVQTALQAEDFEQAAAHVHRFLAIDESVVRLSEAGEAAAGRAGDSLSSAFALLHKAEVELHAAVGARFSEAVKAEDLASIERFFKIFPLLNRHDEGVKRFAEYLCSKLKASAAKNLRDAERTGPSEPRAAVIWSDTATLLFEGIARLVEIHQPIIETFYGPGWLMATIELLQASCDKQVSKIVASFNKHRSIDAKVARVRESLRAVRSGTAGSSAGTPALDPRELDPLLAELTILHARTELYVRFVRRRVMNDIEVGFFDNERAEKTAKLESIIKDSDLSRCMQELVGQYITLESYYVTECISKAVKLDTIEEGSLTSSMVDDVFFIIKKCIRRALSGGSVDGTCAMINIASTLLETEFCSVLERHLRQGFPSGYLDLSQAYSVLQTSLQQGKLHTTDTDAQKTQFLTALNNARASQEYVSSLCTTLRQEVAAQLTGSSSHERDKLESCVAGLQAVSSRFATLAEVGLKQLLSSAIKPRVKPWVDGFTAVSHDITELGGLQLDKEVRTLTAYLASVTTWSERDRMARLSQIATLLNMEEVSEISDYWGVSSTMTWKLSSAEARKVMLLRVDFKPEDVKRLKL</sequence>
<evidence type="ECO:0000256" key="11">
    <source>
        <dbReference type="SAM" id="Phobius"/>
    </source>
</evidence>
<name>A0A6A4VWA4_AMPAM</name>
<evidence type="ECO:0000256" key="7">
    <source>
        <dbReference type="ARBA" id="ARBA00023136"/>
    </source>
</evidence>
<dbReference type="Pfam" id="PF08318">
    <property type="entry name" value="COG4_m"/>
    <property type="match status" value="1"/>
</dbReference>
<feature type="region of interest" description="Disordered" evidence="10">
    <location>
        <begin position="37"/>
        <end position="81"/>
    </location>
</feature>
<proteinExistence type="inferred from homology"/>
<evidence type="ECO:0000256" key="8">
    <source>
        <dbReference type="ARBA" id="ARBA00031340"/>
    </source>
</evidence>
<dbReference type="PANTHER" id="PTHR24016">
    <property type="entry name" value="CONSERVED OLIGOMERIC GOLGI COMPLEX SUBUNIT 4"/>
    <property type="match status" value="1"/>
</dbReference>
<evidence type="ECO:0000256" key="4">
    <source>
        <dbReference type="ARBA" id="ARBA00022448"/>
    </source>
</evidence>